<name>A0A0S2DNF1_LYSEN</name>
<evidence type="ECO:0000313" key="2">
    <source>
        <dbReference type="Proteomes" id="UP000061569"/>
    </source>
</evidence>
<accession>A0A0S2DNF1</accession>
<gene>
    <name evidence="1" type="ORF">GLE_4757</name>
</gene>
<organism evidence="1 2">
    <name type="scientific">Lysobacter enzymogenes</name>
    <dbReference type="NCBI Taxonomy" id="69"/>
    <lineage>
        <taxon>Bacteria</taxon>
        <taxon>Pseudomonadati</taxon>
        <taxon>Pseudomonadota</taxon>
        <taxon>Gammaproteobacteria</taxon>
        <taxon>Lysobacterales</taxon>
        <taxon>Lysobacteraceae</taxon>
        <taxon>Lysobacter</taxon>
    </lineage>
</organism>
<dbReference type="STRING" id="69.GLE_4757"/>
<proteinExistence type="predicted"/>
<dbReference type="KEGG" id="lez:GLE_4757"/>
<reference evidence="1 2" key="1">
    <citation type="submission" date="2015-11" db="EMBL/GenBank/DDBJ databases">
        <title>Genome sequences of Lysobacter enzymogenes strain C3 and Lysobacter antibioticus ATCC 29479.</title>
        <authorList>
            <person name="Kobayashi D.Y."/>
        </authorList>
    </citation>
    <scope>NUCLEOTIDE SEQUENCE [LARGE SCALE GENOMIC DNA]</scope>
    <source>
        <strain evidence="1 2">C3</strain>
    </source>
</reference>
<protein>
    <submittedName>
        <fullName evidence="1">Uncharacterized protein</fullName>
    </submittedName>
</protein>
<dbReference type="Proteomes" id="UP000061569">
    <property type="component" value="Chromosome"/>
</dbReference>
<dbReference type="EMBL" id="CP013140">
    <property type="protein sequence ID" value="ALN60098.1"/>
    <property type="molecule type" value="Genomic_DNA"/>
</dbReference>
<dbReference type="AlphaFoldDB" id="A0A0S2DNF1"/>
<evidence type="ECO:0000313" key="1">
    <source>
        <dbReference type="EMBL" id="ALN60098.1"/>
    </source>
</evidence>
<sequence>MFAWNSHRTLSLGWVERPVVQAMSDARNFADESLSHAHAQFRAPRLHGPACAARRSAKRKLLCSQRPRPRASDSACAPGLLNLDGKRFLAAATTHLRDAANESLPMQRGASGTCVRFSGARGAAELDAAHVYTERSA</sequence>